<proteinExistence type="predicted"/>
<gene>
    <name evidence="2" type="ORF">FN976_16765</name>
</gene>
<comment type="caution">
    <text evidence="2">The sequence shown here is derived from an EMBL/GenBank/DDBJ whole genome shotgun (WGS) entry which is preliminary data.</text>
</comment>
<dbReference type="Proteomes" id="UP000318199">
    <property type="component" value="Unassembled WGS sequence"/>
</dbReference>
<sequence length="74" mass="8022">MGPGARQPEEGSEQQPNPRHSREGGNPGLPEFQGRKALDPRLRGDDGMGDHLSPPSCAASCSSALSWYRLLRNH</sequence>
<dbReference type="AlphaFoldDB" id="A0A562ZNQ8"/>
<evidence type="ECO:0000313" key="3">
    <source>
        <dbReference type="Proteomes" id="UP000318199"/>
    </source>
</evidence>
<accession>A0A562ZNQ8</accession>
<keyword evidence="3" id="KW-1185">Reference proteome</keyword>
<organism evidence="2 3">
    <name type="scientific">Caenimonas sedimenti</name>
    <dbReference type="NCBI Taxonomy" id="2596921"/>
    <lineage>
        <taxon>Bacteria</taxon>
        <taxon>Pseudomonadati</taxon>
        <taxon>Pseudomonadota</taxon>
        <taxon>Betaproteobacteria</taxon>
        <taxon>Burkholderiales</taxon>
        <taxon>Comamonadaceae</taxon>
        <taxon>Caenimonas</taxon>
    </lineage>
</organism>
<feature type="compositionally biased region" description="Basic and acidic residues" evidence="1">
    <location>
        <begin position="33"/>
        <end position="49"/>
    </location>
</feature>
<protein>
    <submittedName>
        <fullName evidence="2">Uncharacterized protein</fullName>
    </submittedName>
</protein>
<feature type="region of interest" description="Disordered" evidence="1">
    <location>
        <begin position="1"/>
        <end position="59"/>
    </location>
</feature>
<dbReference type="EMBL" id="VOBQ01000013">
    <property type="protein sequence ID" value="TWO69996.1"/>
    <property type="molecule type" value="Genomic_DNA"/>
</dbReference>
<evidence type="ECO:0000256" key="1">
    <source>
        <dbReference type="SAM" id="MobiDB-lite"/>
    </source>
</evidence>
<reference evidence="2 3" key="1">
    <citation type="submission" date="2019-07" db="EMBL/GenBank/DDBJ databases">
        <title>Caenimonas sedimenti sp. nov., isolated from activated sludge.</title>
        <authorList>
            <person name="Xu J."/>
        </authorList>
    </citation>
    <scope>NUCLEOTIDE SEQUENCE [LARGE SCALE GENOMIC DNA]</scope>
    <source>
        <strain evidence="2 3">HX-9-20</strain>
    </source>
</reference>
<name>A0A562ZNQ8_9BURK</name>
<evidence type="ECO:0000313" key="2">
    <source>
        <dbReference type="EMBL" id="TWO69996.1"/>
    </source>
</evidence>